<name>A0A382UTH8_9ZZZZ</name>
<sequence>MSQSEINETPKPDDAPASKAAPTIGKDTGASKKAAKIGPSIVIHGDVAGE</sequence>
<organism evidence="2">
    <name type="scientific">marine metagenome</name>
    <dbReference type="NCBI Taxonomy" id="408172"/>
    <lineage>
        <taxon>unclassified sequences</taxon>
        <taxon>metagenomes</taxon>
        <taxon>ecological metagenomes</taxon>
    </lineage>
</organism>
<evidence type="ECO:0000313" key="2">
    <source>
        <dbReference type="EMBL" id="SVD37437.1"/>
    </source>
</evidence>
<feature type="non-terminal residue" evidence="2">
    <location>
        <position position="50"/>
    </location>
</feature>
<proteinExistence type="predicted"/>
<accession>A0A382UTH8</accession>
<evidence type="ECO:0000256" key="1">
    <source>
        <dbReference type="SAM" id="MobiDB-lite"/>
    </source>
</evidence>
<reference evidence="2" key="1">
    <citation type="submission" date="2018-05" db="EMBL/GenBank/DDBJ databases">
        <authorList>
            <person name="Lanie J.A."/>
            <person name="Ng W.-L."/>
            <person name="Kazmierczak K.M."/>
            <person name="Andrzejewski T.M."/>
            <person name="Davidsen T.M."/>
            <person name="Wayne K.J."/>
            <person name="Tettelin H."/>
            <person name="Glass J.I."/>
            <person name="Rusch D."/>
            <person name="Podicherti R."/>
            <person name="Tsui H.-C.T."/>
            <person name="Winkler M.E."/>
        </authorList>
    </citation>
    <scope>NUCLEOTIDE SEQUENCE</scope>
</reference>
<gene>
    <name evidence="2" type="ORF">METZ01_LOCUS390291</name>
</gene>
<protein>
    <submittedName>
        <fullName evidence="2">Uncharacterized protein</fullName>
    </submittedName>
</protein>
<feature type="region of interest" description="Disordered" evidence="1">
    <location>
        <begin position="1"/>
        <end position="50"/>
    </location>
</feature>
<dbReference type="AlphaFoldDB" id="A0A382UTH8"/>
<dbReference type="EMBL" id="UINC01146605">
    <property type="protein sequence ID" value="SVD37437.1"/>
    <property type="molecule type" value="Genomic_DNA"/>
</dbReference>